<dbReference type="AlphaFoldDB" id="A0AAD3CXK5"/>
<dbReference type="PANTHER" id="PTHR24126:SF14">
    <property type="entry name" value="ANK_REP_REGION DOMAIN-CONTAINING PROTEIN"/>
    <property type="match status" value="1"/>
</dbReference>
<protein>
    <recommendedName>
        <fullName evidence="5">Methyltransferase domain-containing protein</fullName>
    </recommendedName>
</protein>
<evidence type="ECO:0000256" key="4">
    <source>
        <dbReference type="SAM" id="MobiDB-lite"/>
    </source>
</evidence>
<accession>A0AAD3CXK5</accession>
<keyword evidence="7" id="KW-1185">Reference proteome</keyword>
<feature type="repeat" description="ANK" evidence="3">
    <location>
        <begin position="53"/>
        <end position="86"/>
    </location>
</feature>
<evidence type="ECO:0000256" key="3">
    <source>
        <dbReference type="PROSITE-ProRule" id="PRU00023"/>
    </source>
</evidence>
<dbReference type="PANTHER" id="PTHR24126">
    <property type="entry name" value="ANKYRIN REPEAT, PH AND SEC7 DOMAIN CONTAINING PROTEIN SECG-RELATED"/>
    <property type="match status" value="1"/>
</dbReference>
<sequence>MSSAAARVQQAIQNNTGYLKTVLHKFCGAGDVEAVKYLLETNPNLDIDVASKGKNTALHTALSHNQQGEIIDYLIEKGANVNAFNTKGFNPLILSIIHCRHGTRALQKLIDAGVDYEARFGRGKFSGLTPLDLANVHKNEGVQTLLNTLLAKENDNLTCVEISSEGEGGKEKSKKTKNHDTCPICKCCVKFPMKVSFLERDQINAETKWQERNTARNNTIEEKKEQDASNQKQLEKELYVSRKYLDEFLNHNSGLAYEKLCNIEYHGIGNKNKLRKELTESYSILHAVQDCCDGVDSSNCQGSDSDLDFRNVFLIDLCSGKSLTTALCGALFPDDGEDRNNHFLAVDRLPVHLVPHFMQDRHTSYLSRDIMLEDFLQELKQEVERQSLQGRQAILVGMHLCGNLSVKAIQTFESIPLLKGLILSPCCLPKLRKGVTDFVDYQKKFGSVGEDPYILWGRYLEDKACEIENDDSELSVRRFSDENIHSIKNTIITCRR</sequence>
<dbReference type="InterPro" id="IPR002110">
    <property type="entry name" value="Ankyrin_rpt"/>
</dbReference>
<dbReference type="Pfam" id="PF13679">
    <property type="entry name" value="Methyltransf_32"/>
    <property type="match status" value="1"/>
</dbReference>
<dbReference type="Pfam" id="PF12796">
    <property type="entry name" value="Ank_2"/>
    <property type="match status" value="1"/>
</dbReference>
<proteinExistence type="predicted"/>
<dbReference type="InterPro" id="IPR036770">
    <property type="entry name" value="Ankyrin_rpt-contain_sf"/>
</dbReference>
<dbReference type="PROSITE" id="PS50297">
    <property type="entry name" value="ANK_REP_REGION"/>
    <property type="match status" value="1"/>
</dbReference>
<evidence type="ECO:0000256" key="1">
    <source>
        <dbReference type="ARBA" id="ARBA00022737"/>
    </source>
</evidence>
<dbReference type="InterPro" id="IPR025714">
    <property type="entry name" value="Methyltranfer_dom"/>
</dbReference>
<dbReference type="Proteomes" id="UP001054902">
    <property type="component" value="Unassembled WGS sequence"/>
</dbReference>
<comment type="caution">
    <text evidence="6">The sequence shown here is derived from an EMBL/GenBank/DDBJ whole genome shotgun (WGS) entry which is preliminary data.</text>
</comment>
<reference evidence="6 7" key="1">
    <citation type="journal article" date="2021" name="Sci. Rep.">
        <title>The genome of the diatom Chaetoceros tenuissimus carries an ancient integrated fragment of an extant virus.</title>
        <authorList>
            <person name="Hongo Y."/>
            <person name="Kimura K."/>
            <person name="Takaki Y."/>
            <person name="Yoshida Y."/>
            <person name="Baba S."/>
            <person name="Kobayashi G."/>
            <person name="Nagasaki K."/>
            <person name="Hano T."/>
            <person name="Tomaru Y."/>
        </authorList>
    </citation>
    <scope>NUCLEOTIDE SEQUENCE [LARGE SCALE GENOMIC DNA]</scope>
    <source>
        <strain evidence="6 7">NIES-3715</strain>
    </source>
</reference>
<evidence type="ECO:0000313" key="7">
    <source>
        <dbReference type="Proteomes" id="UP001054902"/>
    </source>
</evidence>
<dbReference type="EMBL" id="BLLK01000045">
    <property type="protein sequence ID" value="GFH52454.1"/>
    <property type="molecule type" value="Genomic_DNA"/>
</dbReference>
<dbReference type="PROSITE" id="PS50088">
    <property type="entry name" value="ANK_REPEAT"/>
    <property type="match status" value="1"/>
</dbReference>
<dbReference type="SUPFAM" id="SSF48403">
    <property type="entry name" value="Ankyrin repeat"/>
    <property type="match status" value="1"/>
</dbReference>
<dbReference type="SMART" id="SM00248">
    <property type="entry name" value="ANK"/>
    <property type="match status" value="4"/>
</dbReference>
<keyword evidence="1" id="KW-0677">Repeat</keyword>
<feature type="region of interest" description="Disordered" evidence="4">
    <location>
        <begin position="209"/>
        <end position="231"/>
    </location>
</feature>
<keyword evidence="2 3" id="KW-0040">ANK repeat</keyword>
<name>A0AAD3CXK5_9STRA</name>
<dbReference type="Gene3D" id="1.25.40.20">
    <property type="entry name" value="Ankyrin repeat-containing domain"/>
    <property type="match status" value="1"/>
</dbReference>
<evidence type="ECO:0000256" key="2">
    <source>
        <dbReference type="ARBA" id="ARBA00023043"/>
    </source>
</evidence>
<gene>
    <name evidence="6" type="ORF">CTEN210_08930</name>
</gene>
<evidence type="ECO:0000259" key="5">
    <source>
        <dbReference type="Pfam" id="PF13679"/>
    </source>
</evidence>
<organism evidence="6 7">
    <name type="scientific">Chaetoceros tenuissimus</name>
    <dbReference type="NCBI Taxonomy" id="426638"/>
    <lineage>
        <taxon>Eukaryota</taxon>
        <taxon>Sar</taxon>
        <taxon>Stramenopiles</taxon>
        <taxon>Ochrophyta</taxon>
        <taxon>Bacillariophyta</taxon>
        <taxon>Coscinodiscophyceae</taxon>
        <taxon>Chaetocerotophycidae</taxon>
        <taxon>Chaetocerotales</taxon>
        <taxon>Chaetocerotaceae</taxon>
        <taxon>Chaetoceros</taxon>
    </lineage>
</organism>
<evidence type="ECO:0000313" key="6">
    <source>
        <dbReference type="EMBL" id="GFH52454.1"/>
    </source>
</evidence>
<feature type="domain" description="Methyltransferase" evidence="5">
    <location>
        <begin position="310"/>
        <end position="432"/>
    </location>
</feature>